<name>A0A370II21_9NOCA</name>
<feature type="transmembrane region" description="Helical" evidence="9">
    <location>
        <begin position="486"/>
        <end position="506"/>
    </location>
</feature>
<evidence type="ECO:0000256" key="2">
    <source>
        <dbReference type="ARBA" id="ARBA00004128"/>
    </source>
</evidence>
<evidence type="ECO:0000313" key="12">
    <source>
        <dbReference type="Proteomes" id="UP000254869"/>
    </source>
</evidence>
<evidence type="ECO:0000313" key="11">
    <source>
        <dbReference type="EMBL" id="RDI69124.1"/>
    </source>
</evidence>
<dbReference type="EMBL" id="QQBC01000001">
    <property type="protein sequence ID" value="RDI69124.1"/>
    <property type="molecule type" value="Genomic_DNA"/>
</dbReference>
<comment type="subcellular location">
    <subcellularLocation>
        <location evidence="2">Vacuole membrane</location>
        <topology evidence="2">Multi-pass membrane protein</topology>
    </subcellularLocation>
</comment>
<dbReference type="PANTHER" id="PTHR12147">
    <property type="entry name" value="METALLOPEPTIDASE M28 FAMILY MEMBER"/>
    <property type="match status" value="1"/>
</dbReference>
<proteinExistence type="inferred from homology"/>
<sequence>MRPGPRLSGFLAFTLLFAIAVATAWTLQPHGHRTESAPREAFSAGRALGVVESIATKPHPVGTAEHDRVRDHLVAELRKLGLDTEIRSGVGRYPETLKRDVLGVGRVDNIVARIPGSGSTGTIYLAAHYDSVPSGPGANDDGVGVATVLESVRALRESGRTLRNDVAVLLTDGEEIGLLGAEAFVAAGGYDPHGLVINHEARGAGGPPLLWRTTRPDGPLVASVAAAAPHPNTDSLSTALAGDTTSSNTDFAALKPGGLRVLDWAFAGHSAYYHNIFDDPAHVNPATLQQMGDNTLALIGEFGDQDLTASGGADRAYFQLPFGLLVVLPPWVIIALAIIAVLAVGWTVVRVRRTGETTLGRVFVSAATALVTTPIAMAATYGLWEAIRAVRPDYRALFVDPYRPELYYVAALALCATVTVAWYAVSRRLFGPTATAVGLSVCVAVLAAPGAALAPAAAQILVIPAVAATVAIALTYEVRDRWRLPLLTVFLVPAAVFLGAGTWTTLQSGITGAPFLVAPTMVLLGGLLLPTLTHAWPKRRAALIPLTGLALTIVLAASGVAIDRYDDRHPQTVQLAYTLDADTGTAQWISRNAPDRYTSRFVHSGPPDPAISALWPDGAAAGPAPVQNLTPPKAEILSDTTTADQRTIRLRLSSPRGATAIGLRYDTPVTTLRAAGRDLSPVPTKGFQFSAPPARGLDVELTAPAGPLSLRVADYSWLPDAGIDALRDRPDDIFFRQDSTCVVTAAVRGL</sequence>
<feature type="transmembrane region" description="Helical" evidence="9">
    <location>
        <begin position="456"/>
        <end position="474"/>
    </location>
</feature>
<feature type="transmembrane region" description="Helical" evidence="9">
    <location>
        <begin position="406"/>
        <end position="425"/>
    </location>
</feature>
<keyword evidence="5" id="KW-0926">Vacuole</keyword>
<feature type="domain" description="Peptidase M28" evidence="10">
    <location>
        <begin position="109"/>
        <end position="298"/>
    </location>
</feature>
<dbReference type="AlphaFoldDB" id="A0A370II21"/>
<dbReference type="Gene3D" id="3.40.630.10">
    <property type="entry name" value="Zn peptidases"/>
    <property type="match status" value="1"/>
</dbReference>
<keyword evidence="12" id="KW-1185">Reference proteome</keyword>
<dbReference type="InterPro" id="IPR045175">
    <property type="entry name" value="M28_fam"/>
</dbReference>
<keyword evidence="7" id="KW-0325">Glycoprotein</keyword>
<gene>
    <name evidence="11" type="ORF">DFR76_101662</name>
</gene>
<protein>
    <recommendedName>
        <fullName evidence="4">Vacuolar membrane protease</fullName>
    </recommendedName>
    <alternativeName>
        <fullName evidence="8">FXNA-related family protease 1</fullName>
    </alternativeName>
</protein>
<feature type="transmembrane region" description="Helical" evidence="9">
    <location>
        <begin position="541"/>
        <end position="562"/>
    </location>
</feature>
<dbReference type="Pfam" id="PF04389">
    <property type="entry name" value="Peptidase_M28"/>
    <property type="match status" value="1"/>
</dbReference>
<dbReference type="STRING" id="1210086.GCA_001613105_00516"/>
<comment type="similarity">
    <text evidence="3">Belongs to the peptidase M28 family.</text>
</comment>
<keyword evidence="9" id="KW-0812">Transmembrane</keyword>
<evidence type="ECO:0000259" key="10">
    <source>
        <dbReference type="Pfam" id="PF04389"/>
    </source>
</evidence>
<reference evidence="11 12" key="1">
    <citation type="submission" date="2018-07" db="EMBL/GenBank/DDBJ databases">
        <title>Genomic Encyclopedia of Type Strains, Phase IV (KMG-IV): sequencing the most valuable type-strain genomes for metagenomic binning, comparative biology and taxonomic classification.</title>
        <authorList>
            <person name="Goeker M."/>
        </authorList>
    </citation>
    <scope>NUCLEOTIDE SEQUENCE [LARGE SCALE GENOMIC DNA]</scope>
    <source>
        <strain evidence="11 12">DSM 44290</strain>
    </source>
</reference>
<evidence type="ECO:0000256" key="7">
    <source>
        <dbReference type="ARBA" id="ARBA00023180"/>
    </source>
</evidence>
<comment type="caution">
    <text evidence="11">The sequence shown here is derived from an EMBL/GenBank/DDBJ whole genome shotgun (WGS) entry which is preliminary data.</text>
</comment>
<feature type="transmembrane region" description="Helical" evidence="9">
    <location>
        <begin position="512"/>
        <end position="529"/>
    </location>
</feature>
<evidence type="ECO:0000256" key="3">
    <source>
        <dbReference type="ARBA" id="ARBA00010918"/>
    </source>
</evidence>
<evidence type="ECO:0000256" key="8">
    <source>
        <dbReference type="ARBA" id="ARBA00031512"/>
    </source>
</evidence>
<keyword evidence="9" id="KW-0472">Membrane</keyword>
<evidence type="ECO:0000256" key="1">
    <source>
        <dbReference type="ARBA" id="ARBA00003273"/>
    </source>
</evidence>
<accession>A0A370II21</accession>
<comment type="function">
    <text evidence="1">May be involved in vacuolar sorting and osmoregulation.</text>
</comment>
<dbReference type="RefSeq" id="WP_067991131.1">
    <property type="nucleotide sequence ID" value="NZ_QQBC01000001.1"/>
</dbReference>
<keyword evidence="6 9" id="KW-1133">Transmembrane helix</keyword>
<dbReference type="GO" id="GO:0005774">
    <property type="term" value="C:vacuolar membrane"/>
    <property type="evidence" value="ECO:0007669"/>
    <property type="project" value="UniProtKB-SubCell"/>
</dbReference>
<dbReference type="SUPFAM" id="SSF53187">
    <property type="entry name" value="Zn-dependent exopeptidases"/>
    <property type="match status" value="1"/>
</dbReference>
<dbReference type="GO" id="GO:0008235">
    <property type="term" value="F:metalloexopeptidase activity"/>
    <property type="evidence" value="ECO:0007669"/>
    <property type="project" value="InterPro"/>
</dbReference>
<evidence type="ECO:0000256" key="6">
    <source>
        <dbReference type="ARBA" id="ARBA00022989"/>
    </source>
</evidence>
<dbReference type="InterPro" id="IPR007484">
    <property type="entry name" value="Peptidase_M28"/>
</dbReference>
<evidence type="ECO:0000256" key="4">
    <source>
        <dbReference type="ARBA" id="ARBA00017435"/>
    </source>
</evidence>
<dbReference type="GO" id="GO:0006508">
    <property type="term" value="P:proteolysis"/>
    <property type="evidence" value="ECO:0007669"/>
    <property type="project" value="InterPro"/>
</dbReference>
<evidence type="ECO:0000256" key="5">
    <source>
        <dbReference type="ARBA" id="ARBA00022554"/>
    </source>
</evidence>
<organism evidence="11 12">
    <name type="scientific">Nocardia pseudobrasiliensis</name>
    <dbReference type="NCBI Taxonomy" id="45979"/>
    <lineage>
        <taxon>Bacteria</taxon>
        <taxon>Bacillati</taxon>
        <taxon>Actinomycetota</taxon>
        <taxon>Actinomycetes</taxon>
        <taxon>Mycobacteriales</taxon>
        <taxon>Nocardiaceae</taxon>
        <taxon>Nocardia</taxon>
    </lineage>
</organism>
<evidence type="ECO:0000256" key="9">
    <source>
        <dbReference type="SAM" id="Phobius"/>
    </source>
</evidence>
<feature type="transmembrane region" description="Helical" evidence="9">
    <location>
        <begin position="432"/>
        <end position="450"/>
    </location>
</feature>
<dbReference type="Proteomes" id="UP000254869">
    <property type="component" value="Unassembled WGS sequence"/>
</dbReference>
<feature type="transmembrane region" description="Helical" evidence="9">
    <location>
        <begin position="322"/>
        <end position="349"/>
    </location>
</feature>
<feature type="transmembrane region" description="Helical" evidence="9">
    <location>
        <begin position="361"/>
        <end position="384"/>
    </location>
</feature>
<dbReference type="PANTHER" id="PTHR12147:SF58">
    <property type="entry name" value="VACUOLAR MEMBRANE PROTEASE"/>
    <property type="match status" value="1"/>
</dbReference>